<dbReference type="EC" id="2.5.1.54" evidence="4"/>
<comment type="catalytic activity">
    <reaction evidence="11">
        <text>D-erythrose 4-phosphate + phosphoenolpyruvate + H2O = 7-phospho-2-dehydro-3-deoxy-D-arabino-heptonate + phosphate</text>
        <dbReference type="Rhea" id="RHEA:14717"/>
        <dbReference type="ChEBI" id="CHEBI:15377"/>
        <dbReference type="ChEBI" id="CHEBI:16897"/>
        <dbReference type="ChEBI" id="CHEBI:43474"/>
        <dbReference type="ChEBI" id="CHEBI:58394"/>
        <dbReference type="ChEBI" id="CHEBI:58702"/>
        <dbReference type="EC" id="2.5.1.54"/>
    </reaction>
</comment>
<accession>A0ABR1UQS1</accession>
<proteinExistence type="inferred from homology"/>
<comment type="pathway">
    <text evidence="2">Metabolic intermediate biosynthesis; chorismate biosynthesis; chorismate from D-erythrose 4-phosphate and phosphoenolpyruvate: step 1/7.</text>
</comment>
<evidence type="ECO:0000256" key="3">
    <source>
        <dbReference type="ARBA" id="ARBA00007985"/>
    </source>
</evidence>
<evidence type="ECO:0000256" key="9">
    <source>
        <dbReference type="ARBA" id="ARBA00031349"/>
    </source>
</evidence>
<evidence type="ECO:0000256" key="8">
    <source>
        <dbReference type="ARBA" id="ARBA00031111"/>
    </source>
</evidence>
<dbReference type="PANTHER" id="PTHR21225">
    <property type="entry name" value="PHOSPHO-2-DEHYDRO-3-DEOXYHEPTONATE ALDOLASE DAHP SYNTHETASE"/>
    <property type="match status" value="1"/>
</dbReference>
<evidence type="ECO:0000256" key="6">
    <source>
        <dbReference type="ARBA" id="ARBA00022679"/>
    </source>
</evidence>
<dbReference type="Pfam" id="PF00793">
    <property type="entry name" value="DAHP_synth_1"/>
    <property type="match status" value="1"/>
</dbReference>
<dbReference type="InterPro" id="IPR006219">
    <property type="entry name" value="DAHP_synth_1"/>
</dbReference>
<evidence type="ECO:0000313" key="13">
    <source>
        <dbReference type="EMBL" id="KAK8060426.1"/>
    </source>
</evidence>
<dbReference type="Gene3D" id="3.20.20.70">
    <property type="entry name" value="Aldolase class I"/>
    <property type="match status" value="1"/>
</dbReference>
<keyword evidence="7" id="KW-0057">Aromatic amino acid biosynthesis</keyword>
<evidence type="ECO:0000256" key="2">
    <source>
        <dbReference type="ARBA" id="ARBA00004688"/>
    </source>
</evidence>
<evidence type="ECO:0000259" key="12">
    <source>
        <dbReference type="Pfam" id="PF00793"/>
    </source>
</evidence>
<dbReference type="PANTHER" id="PTHR21225:SF12">
    <property type="entry name" value="PHOSPHO-2-DEHYDRO-3-DEOXYHEPTONATE ALDOLASE, TYROSINE-INHIBITED"/>
    <property type="match status" value="1"/>
</dbReference>
<reference evidence="13 14" key="1">
    <citation type="submission" date="2023-01" db="EMBL/GenBank/DDBJ databases">
        <title>Analysis of 21 Apiospora genomes using comparative genomics revels a genus with tremendous synthesis potential of carbohydrate active enzymes and secondary metabolites.</title>
        <authorList>
            <person name="Sorensen T."/>
        </authorList>
    </citation>
    <scope>NUCLEOTIDE SEQUENCE [LARGE SCALE GENOMIC DNA]</scope>
    <source>
        <strain evidence="13 14">CBS 83171</strain>
    </source>
</reference>
<keyword evidence="14" id="KW-1185">Reference proteome</keyword>
<protein>
    <recommendedName>
        <fullName evidence="4">3-deoxy-7-phosphoheptulonate synthase</fullName>
        <ecNumber evidence="4">2.5.1.54</ecNumber>
    </recommendedName>
    <alternativeName>
        <fullName evidence="10">3-deoxy-D-arabino-heptulosonate 7-phosphate synthase</fullName>
    </alternativeName>
    <alternativeName>
        <fullName evidence="9">DAHP synthase</fullName>
    </alternativeName>
    <alternativeName>
        <fullName evidence="8">Phospho-2-keto-3-deoxyheptonate aldolase</fullName>
    </alternativeName>
</protein>
<evidence type="ECO:0000256" key="1">
    <source>
        <dbReference type="ARBA" id="ARBA00003726"/>
    </source>
</evidence>
<evidence type="ECO:0000313" key="14">
    <source>
        <dbReference type="Proteomes" id="UP001446871"/>
    </source>
</evidence>
<comment type="function">
    <text evidence="1">Stereospecific condensation of phosphoenolpyruvate (PEP) and D-erythrose-4-phosphate (E4P) giving rise to 3-deoxy-D-arabino-heptulosonate-7-phosphate (DAHP).</text>
</comment>
<gene>
    <name evidence="13" type="ORF">PG996_010356</name>
</gene>
<dbReference type="Proteomes" id="UP001446871">
    <property type="component" value="Unassembled WGS sequence"/>
</dbReference>
<evidence type="ECO:0000256" key="10">
    <source>
        <dbReference type="ARBA" id="ARBA00032193"/>
    </source>
</evidence>
<name>A0ABR1UQS1_9PEZI</name>
<evidence type="ECO:0000256" key="5">
    <source>
        <dbReference type="ARBA" id="ARBA00022605"/>
    </source>
</evidence>
<dbReference type="EMBL" id="JAQQWM010000006">
    <property type="protein sequence ID" value="KAK8060426.1"/>
    <property type="molecule type" value="Genomic_DNA"/>
</dbReference>
<evidence type="ECO:0000256" key="7">
    <source>
        <dbReference type="ARBA" id="ARBA00023141"/>
    </source>
</evidence>
<organism evidence="13 14">
    <name type="scientific">Apiospora saccharicola</name>
    <dbReference type="NCBI Taxonomy" id="335842"/>
    <lineage>
        <taxon>Eukaryota</taxon>
        <taxon>Fungi</taxon>
        <taxon>Dikarya</taxon>
        <taxon>Ascomycota</taxon>
        <taxon>Pezizomycotina</taxon>
        <taxon>Sordariomycetes</taxon>
        <taxon>Xylariomycetidae</taxon>
        <taxon>Amphisphaeriales</taxon>
        <taxon>Apiosporaceae</taxon>
        <taxon>Apiospora</taxon>
    </lineage>
</organism>
<dbReference type="SUPFAM" id="SSF51569">
    <property type="entry name" value="Aldolase"/>
    <property type="match status" value="1"/>
</dbReference>
<dbReference type="InterPro" id="IPR006218">
    <property type="entry name" value="DAHP1/KDSA"/>
</dbReference>
<keyword evidence="5" id="KW-0028">Amino-acid biosynthesis</keyword>
<dbReference type="InterPro" id="IPR013785">
    <property type="entry name" value="Aldolase_TIM"/>
</dbReference>
<comment type="similarity">
    <text evidence="3">Belongs to the class-I DAHP synthase family.</text>
</comment>
<feature type="domain" description="DAHP synthetase I/KDSA" evidence="12">
    <location>
        <begin position="45"/>
        <end position="124"/>
    </location>
</feature>
<sequence>MAIRGVMSQEEIRAHQLDENCGRLAQEVFLHSSKAPDEAEGGLRVMRNYPESAGTASVGWKGLINDPDIDQSFAINKITPIKRKYVRRWIVQTIDTNTPLVLADLIPVEAIDTRKTELPLRRELDAGLTFNSTSPHRSEHQSE</sequence>
<keyword evidence="6" id="KW-0808">Transferase</keyword>
<evidence type="ECO:0000256" key="4">
    <source>
        <dbReference type="ARBA" id="ARBA00012694"/>
    </source>
</evidence>
<evidence type="ECO:0000256" key="11">
    <source>
        <dbReference type="ARBA" id="ARBA00047508"/>
    </source>
</evidence>
<comment type="caution">
    <text evidence="13">The sequence shown here is derived from an EMBL/GenBank/DDBJ whole genome shotgun (WGS) entry which is preliminary data.</text>
</comment>